<dbReference type="InterPro" id="IPR000485">
    <property type="entry name" value="AsnC-type_HTH_dom"/>
</dbReference>
<dbReference type="PROSITE" id="PS50956">
    <property type="entry name" value="HTH_ASNC_2"/>
    <property type="match status" value="1"/>
</dbReference>
<dbReference type="RefSeq" id="WP_305002944.1">
    <property type="nucleotide sequence ID" value="NZ_JAUQUB010000001.1"/>
</dbReference>
<dbReference type="Pfam" id="PF01037">
    <property type="entry name" value="AsnC_trans_reg"/>
    <property type="match status" value="1"/>
</dbReference>
<keyword evidence="1" id="KW-0805">Transcription regulation</keyword>
<organism evidence="5 6">
    <name type="scientific">Antiquaquibacter soli</name>
    <dbReference type="NCBI Taxonomy" id="3064523"/>
    <lineage>
        <taxon>Bacteria</taxon>
        <taxon>Bacillati</taxon>
        <taxon>Actinomycetota</taxon>
        <taxon>Actinomycetes</taxon>
        <taxon>Micrococcales</taxon>
        <taxon>Microbacteriaceae</taxon>
        <taxon>Antiquaquibacter</taxon>
    </lineage>
</organism>
<evidence type="ECO:0000256" key="2">
    <source>
        <dbReference type="ARBA" id="ARBA00023125"/>
    </source>
</evidence>
<dbReference type="PRINTS" id="PR00033">
    <property type="entry name" value="HTHASNC"/>
</dbReference>
<dbReference type="Gene3D" id="3.30.70.920">
    <property type="match status" value="1"/>
</dbReference>
<comment type="caution">
    <text evidence="5">The sequence shown here is derived from an EMBL/GenBank/DDBJ whole genome shotgun (WGS) entry which is preliminary data.</text>
</comment>
<protein>
    <submittedName>
        <fullName evidence="5">Lrp/AsnC family transcriptional regulator</fullName>
    </submittedName>
</protein>
<dbReference type="SUPFAM" id="SSF54909">
    <property type="entry name" value="Dimeric alpha+beta barrel"/>
    <property type="match status" value="1"/>
</dbReference>
<name>A0ABT9BII5_9MICO</name>
<dbReference type="InterPro" id="IPR036390">
    <property type="entry name" value="WH_DNA-bd_sf"/>
</dbReference>
<evidence type="ECO:0000259" key="4">
    <source>
        <dbReference type="PROSITE" id="PS50956"/>
    </source>
</evidence>
<dbReference type="InterPro" id="IPR011008">
    <property type="entry name" value="Dimeric_a/b-barrel"/>
</dbReference>
<feature type="domain" description="HTH asnC-type" evidence="4">
    <location>
        <begin position="11"/>
        <end position="72"/>
    </location>
</feature>
<keyword evidence="2" id="KW-0238">DNA-binding</keyword>
<sequence length="162" mass="17776">MQSNGIRSADLDEVDRRLVDLLSRDGRMTNAELAAAAGVAPSTAHVRLKSLLERGVVTGIHASVDHRMLGRGLHAMIGVTLRPGSRQESIREFAEEVRRLEPVIQVFFLGGADDFMIHIGVADSSALRQFVVEHLSGQRSVASTRTSIIFDYHRNEVAASFQ</sequence>
<accession>A0ABT9BII5</accession>
<keyword evidence="3" id="KW-0804">Transcription</keyword>
<evidence type="ECO:0000256" key="3">
    <source>
        <dbReference type="ARBA" id="ARBA00023163"/>
    </source>
</evidence>
<proteinExistence type="predicted"/>
<keyword evidence="6" id="KW-1185">Reference proteome</keyword>
<dbReference type="SUPFAM" id="SSF46785">
    <property type="entry name" value="Winged helix' DNA-binding domain"/>
    <property type="match status" value="1"/>
</dbReference>
<dbReference type="PANTHER" id="PTHR30154:SF54">
    <property type="entry name" value="POSSIBLE TRANSCRIPTIONAL REGULATORY PROTEIN (PROBABLY LRP_ASNC-FAMILY)"/>
    <property type="match status" value="1"/>
</dbReference>
<dbReference type="Gene3D" id="1.10.10.10">
    <property type="entry name" value="Winged helix-like DNA-binding domain superfamily/Winged helix DNA-binding domain"/>
    <property type="match status" value="1"/>
</dbReference>
<dbReference type="Pfam" id="PF13412">
    <property type="entry name" value="HTH_24"/>
    <property type="match status" value="1"/>
</dbReference>
<evidence type="ECO:0000313" key="5">
    <source>
        <dbReference type="EMBL" id="MDO7880834.1"/>
    </source>
</evidence>
<dbReference type="SMART" id="SM00344">
    <property type="entry name" value="HTH_ASNC"/>
    <property type="match status" value="1"/>
</dbReference>
<reference evidence="5 6" key="1">
    <citation type="submission" date="2023-07" db="EMBL/GenBank/DDBJ databases">
        <title>Protaetiibacter sp. nov WY-16 isolated from soil.</title>
        <authorList>
            <person name="Liu B."/>
            <person name="Wan Y."/>
        </authorList>
    </citation>
    <scope>NUCLEOTIDE SEQUENCE [LARGE SCALE GENOMIC DNA]</scope>
    <source>
        <strain evidence="5 6">WY-16</strain>
    </source>
</reference>
<dbReference type="InterPro" id="IPR019887">
    <property type="entry name" value="Tscrpt_reg_AsnC/Lrp_C"/>
</dbReference>
<dbReference type="InterPro" id="IPR036388">
    <property type="entry name" value="WH-like_DNA-bd_sf"/>
</dbReference>
<dbReference type="EMBL" id="JAUQUB010000001">
    <property type="protein sequence ID" value="MDO7880834.1"/>
    <property type="molecule type" value="Genomic_DNA"/>
</dbReference>
<dbReference type="PANTHER" id="PTHR30154">
    <property type="entry name" value="LEUCINE-RESPONSIVE REGULATORY PROTEIN"/>
    <property type="match status" value="1"/>
</dbReference>
<evidence type="ECO:0000313" key="6">
    <source>
        <dbReference type="Proteomes" id="UP001241072"/>
    </source>
</evidence>
<evidence type="ECO:0000256" key="1">
    <source>
        <dbReference type="ARBA" id="ARBA00023015"/>
    </source>
</evidence>
<gene>
    <name evidence="5" type="ORF">Q5716_01185</name>
</gene>
<dbReference type="InterPro" id="IPR019888">
    <property type="entry name" value="Tscrpt_reg_AsnC-like"/>
</dbReference>
<dbReference type="Proteomes" id="UP001241072">
    <property type="component" value="Unassembled WGS sequence"/>
</dbReference>